<keyword evidence="2" id="KW-0732">Signal</keyword>
<gene>
    <name evidence="3" type="ORF">BAE39_13150</name>
</gene>
<dbReference type="GeneID" id="66684997"/>
<feature type="chain" id="PRO_5009827071" description="Fibronectin attachment protein" evidence="2">
    <location>
        <begin position="39"/>
        <end position="263"/>
    </location>
</feature>
<dbReference type="RefSeq" id="WP_010915123.1">
    <property type="nucleotide sequence ID" value="NZ_LZTH01000012.1"/>
</dbReference>
<name>A0A1A5ICN8_RHILI</name>
<organism evidence="3 4">
    <name type="scientific">Rhizobium loti</name>
    <name type="common">Mesorhizobium loti</name>
    <dbReference type="NCBI Taxonomy" id="381"/>
    <lineage>
        <taxon>Bacteria</taxon>
        <taxon>Pseudomonadati</taxon>
        <taxon>Pseudomonadota</taxon>
        <taxon>Alphaproteobacteria</taxon>
        <taxon>Hyphomicrobiales</taxon>
        <taxon>Phyllobacteriaceae</taxon>
        <taxon>Mesorhizobium</taxon>
    </lineage>
</organism>
<reference evidence="4" key="1">
    <citation type="submission" date="2016-06" db="EMBL/GenBank/DDBJ databases">
        <title>NZP2037 Pacbio-Illumina hybrid assembly.</title>
        <authorList>
            <person name="Ramsay J.P."/>
        </authorList>
    </citation>
    <scope>NUCLEOTIDE SEQUENCE [LARGE SCALE GENOMIC DNA]</scope>
    <source>
        <strain evidence="4">R7ANS::ICEMlSym2042</strain>
    </source>
</reference>
<dbReference type="EMBL" id="LZTJ01000012">
    <property type="protein sequence ID" value="OBP76998.1"/>
    <property type="molecule type" value="Genomic_DNA"/>
</dbReference>
<sequence>MNFPMSGGPKGLVLYIRLATCCAAIAFVTCLESSPAYALSEIQREELPSPVTPSADDDVSSPGGAVPMPAPVGTPPSTGQQPAAPDAAEPDSPADGGSNRPRVDPEAPLPEVVYDLSKLPEPVRRMHDLIIEACKSGDIEKLRPLIGKGDSMTQLSLADIDGDAIAFLKGLSGDPDGQEILAILEEVLSAGYVHVDAGTAQELYVWPYFFALPLDKLDAKQRVELFKIVTAGDFDDMKQFGAYIFYRVGITPAGQWTFFVAGD</sequence>
<dbReference type="Proteomes" id="UP000093748">
    <property type="component" value="Unassembled WGS sequence"/>
</dbReference>
<comment type="caution">
    <text evidence="3">The sequence shown here is derived from an EMBL/GenBank/DDBJ whole genome shotgun (WGS) entry which is preliminary data.</text>
</comment>
<protein>
    <recommendedName>
        <fullName evidence="5">Fibronectin attachment protein</fullName>
    </recommendedName>
</protein>
<dbReference type="AlphaFoldDB" id="A0A1A5ICN8"/>
<accession>A0A1A5ICN8</accession>
<evidence type="ECO:0000256" key="2">
    <source>
        <dbReference type="SAM" id="SignalP"/>
    </source>
</evidence>
<feature type="signal peptide" evidence="2">
    <location>
        <begin position="1"/>
        <end position="38"/>
    </location>
</feature>
<evidence type="ECO:0000313" key="3">
    <source>
        <dbReference type="EMBL" id="OBP76998.1"/>
    </source>
</evidence>
<feature type="compositionally biased region" description="Low complexity" evidence="1">
    <location>
        <begin position="75"/>
        <end position="95"/>
    </location>
</feature>
<evidence type="ECO:0000256" key="1">
    <source>
        <dbReference type="SAM" id="MobiDB-lite"/>
    </source>
</evidence>
<feature type="region of interest" description="Disordered" evidence="1">
    <location>
        <begin position="48"/>
        <end position="108"/>
    </location>
</feature>
<evidence type="ECO:0000313" key="4">
    <source>
        <dbReference type="Proteomes" id="UP000093748"/>
    </source>
</evidence>
<proteinExistence type="predicted"/>
<evidence type="ECO:0008006" key="5">
    <source>
        <dbReference type="Google" id="ProtNLM"/>
    </source>
</evidence>